<evidence type="ECO:0000313" key="1">
    <source>
        <dbReference type="EMBL" id="RPB21964.1"/>
    </source>
</evidence>
<dbReference type="Proteomes" id="UP000267821">
    <property type="component" value="Unassembled WGS sequence"/>
</dbReference>
<evidence type="ECO:0000313" key="2">
    <source>
        <dbReference type="Proteomes" id="UP000267821"/>
    </source>
</evidence>
<reference evidence="1 2" key="1">
    <citation type="journal article" date="2018" name="Nat. Ecol. Evol.">
        <title>Pezizomycetes genomes reveal the molecular basis of ectomycorrhizal truffle lifestyle.</title>
        <authorList>
            <person name="Murat C."/>
            <person name="Payen T."/>
            <person name="Noel B."/>
            <person name="Kuo A."/>
            <person name="Morin E."/>
            <person name="Chen J."/>
            <person name="Kohler A."/>
            <person name="Krizsan K."/>
            <person name="Balestrini R."/>
            <person name="Da Silva C."/>
            <person name="Montanini B."/>
            <person name="Hainaut M."/>
            <person name="Levati E."/>
            <person name="Barry K.W."/>
            <person name="Belfiori B."/>
            <person name="Cichocki N."/>
            <person name="Clum A."/>
            <person name="Dockter R.B."/>
            <person name="Fauchery L."/>
            <person name="Guy J."/>
            <person name="Iotti M."/>
            <person name="Le Tacon F."/>
            <person name="Lindquist E.A."/>
            <person name="Lipzen A."/>
            <person name="Malagnac F."/>
            <person name="Mello A."/>
            <person name="Molinier V."/>
            <person name="Miyauchi S."/>
            <person name="Poulain J."/>
            <person name="Riccioni C."/>
            <person name="Rubini A."/>
            <person name="Sitrit Y."/>
            <person name="Splivallo R."/>
            <person name="Traeger S."/>
            <person name="Wang M."/>
            <person name="Zifcakova L."/>
            <person name="Wipf D."/>
            <person name="Zambonelli A."/>
            <person name="Paolocci F."/>
            <person name="Nowrousian M."/>
            <person name="Ottonello S."/>
            <person name="Baldrian P."/>
            <person name="Spatafora J.W."/>
            <person name="Henrissat B."/>
            <person name="Nagy L.G."/>
            <person name="Aury J.M."/>
            <person name="Wincker P."/>
            <person name="Grigoriev I.V."/>
            <person name="Bonfante P."/>
            <person name="Martin F.M."/>
        </authorList>
    </citation>
    <scope>NUCLEOTIDE SEQUENCE [LARGE SCALE GENOMIC DNA]</scope>
    <source>
        <strain evidence="1 2">ATCC MYA-4762</strain>
    </source>
</reference>
<organism evidence="1 2">
    <name type="scientific">Terfezia boudieri ATCC MYA-4762</name>
    <dbReference type="NCBI Taxonomy" id="1051890"/>
    <lineage>
        <taxon>Eukaryota</taxon>
        <taxon>Fungi</taxon>
        <taxon>Dikarya</taxon>
        <taxon>Ascomycota</taxon>
        <taxon>Pezizomycotina</taxon>
        <taxon>Pezizomycetes</taxon>
        <taxon>Pezizales</taxon>
        <taxon>Pezizaceae</taxon>
        <taxon>Terfezia</taxon>
    </lineage>
</organism>
<proteinExistence type="predicted"/>
<accession>A0A3N4LGG0</accession>
<dbReference type="InParanoid" id="A0A3N4LGG0"/>
<gene>
    <name evidence="1" type="ORF">L211DRAFT_840063</name>
</gene>
<dbReference type="OrthoDB" id="10366283at2759"/>
<sequence length="350" mass="39052">MDGYSNNPSLEQNATPPQSNLLISGITAMNNISLMAPSIPCAACGSFATTFARYMVGELLDDFENLPFSGSQDNIDDTDLELEQLEYCYTQVTGSIPIVVYGWPDLSHPIFSSPTPKERLLKLRHAIRKLLFLNFFIMKHGAAAIQPEYSLLSTIRYPFGHTFPSNWNARNLVSANSNFLSSLPMEYAQAIPSSEVSLELRPDTVRMDMASRSPPLPPSVQNMQTSALPATALDPKIGTCISKRVPECCDQQPRGNHHYHHRPHTRLRRRGSSTSFFCPLPSCSRNKCTPQKAFRRTDNLRAHLKTVHNLSITDGVWVPRWIAGNTDLLNEAEDRARARLSLASSPSAYF</sequence>
<protein>
    <submittedName>
        <fullName evidence="1">Uncharacterized protein</fullName>
    </submittedName>
</protein>
<dbReference type="AlphaFoldDB" id="A0A3N4LGG0"/>
<dbReference type="EMBL" id="ML121555">
    <property type="protein sequence ID" value="RPB21964.1"/>
    <property type="molecule type" value="Genomic_DNA"/>
</dbReference>
<name>A0A3N4LGG0_9PEZI</name>
<keyword evidence="2" id="KW-1185">Reference proteome</keyword>